<keyword evidence="1" id="KW-0812">Transmembrane</keyword>
<evidence type="ECO:0000259" key="2">
    <source>
        <dbReference type="Pfam" id="PF00899"/>
    </source>
</evidence>
<dbReference type="RefSeq" id="WP_318797987.1">
    <property type="nucleotide sequence ID" value="NZ_JARUJP010000009.1"/>
</dbReference>
<dbReference type="Proteomes" id="UP001281656">
    <property type="component" value="Unassembled WGS sequence"/>
</dbReference>
<evidence type="ECO:0000313" key="3">
    <source>
        <dbReference type="EMBL" id="MDW8801390.1"/>
    </source>
</evidence>
<dbReference type="PANTHER" id="PTHR43267:SF1">
    <property type="entry name" value="TRNA THREONYLCARBAMOYLADENOSINE DEHYDRATASE"/>
    <property type="match status" value="1"/>
</dbReference>
<protein>
    <submittedName>
        <fullName evidence="3">HesA/MoeB/ThiF family protein</fullName>
    </submittedName>
</protein>
<dbReference type="EMBL" id="JARUJP010000009">
    <property type="protein sequence ID" value="MDW8801390.1"/>
    <property type="molecule type" value="Genomic_DNA"/>
</dbReference>
<gene>
    <name evidence="3" type="ORF">P8V03_09505</name>
</gene>
<comment type="caution">
    <text evidence="3">The sequence shown here is derived from an EMBL/GenBank/DDBJ whole genome shotgun (WGS) entry which is preliminary data.</text>
</comment>
<dbReference type="InterPro" id="IPR035985">
    <property type="entry name" value="Ubiquitin-activating_enz"/>
</dbReference>
<dbReference type="Pfam" id="PF00899">
    <property type="entry name" value="ThiF"/>
    <property type="match status" value="1"/>
</dbReference>
<dbReference type="Gene3D" id="3.40.50.720">
    <property type="entry name" value="NAD(P)-binding Rossmann-like Domain"/>
    <property type="match status" value="1"/>
</dbReference>
<accession>A0ABU4JTC5</accession>
<sequence>MSRYERNMKMLSKEENSKLKSFKVCVIGCGGLGGYIIEMLGRLGIGRITAVDGDVFDESNLNRQLLSNCNNLGKRKAMEAKERMKLVNPEIEVQTITDRITEENILSVFSDQDVIIDAVDNIKTRFLIKDAAGKLNKPMVHGAIAGWYGQVSTIFPGEKTLEKIYPRKVEKGIEKELGNPSFTPALVASIEVSEVLKILLGRGELLRNKVLRIDLYDQVYMTLDM</sequence>
<proteinExistence type="predicted"/>
<keyword evidence="4" id="KW-1185">Reference proteome</keyword>
<dbReference type="InterPro" id="IPR000594">
    <property type="entry name" value="ThiF_NAD_FAD-bd"/>
</dbReference>
<dbReference type="CDD" id="cd00757">
    <property type="entry name" value="ThiF_MoeB_HesA_family"/>
    <property type="match status" value="1"/>
</dbReference>
<evidence type="ECO:0000256" key="1">
    <source>
        <dbReference type="SAM" id="Phobius"/>
    </source>
</evidence>
<keyword evidence="1" id="KW-1133">Transmembrane helix</keyword>
<feature type="transmembrane region" description="Helical" evidence="1">
    <location>
        <begin position="21"/>
        <end position="41"/>
    </location>
</feature>
<name>A0ABU4JTC5_9CLOT</name>
<evidence type="ECO:0000313" key="4">
    <source>
        <dbReference type="Proteomes" id="UP001281656"/>
    </source>
</evidence>
<keyword evidence="1" id="KW-0472">Membrane</keyword>
<reference evidence="3 4" key="1">
    <citation type="submission" date="2023-04" db="EMBL/GenBank/DDBJ databases">
        <title>Clostridium tannerae sp. nov., isolated from the fecal material of an alpaca.</title>
        <authorList>
            <person name="Miller S."/>
            <person name="Hendry M."/>
            <person name="King J."/>
            <person name="Sankaranarayanan K."/>
            <person name="Lawson P.A."/>
        </authorList>
    </citation>
    <scope>NUCLEOTIDE SEQUENCE [LARGE SCALE GENOMIC DNA]</scope>
    <source>
        <strain evidence="3 4">A1-XYC3</strain>
    </source>
</reference>
<organism evidence="3 4">
    <name type="scientific">Clostridium tanneri</name>
    <dbReference type="NCBI Taxonomy" id="3037988"/>
    <lineage>
        <taxon>Bacteria</taxon>
        <taxon>Bacillati</taxon>
        <taxon>Bacillota</taxon>
        <taxon>Clostridia</taxon>
        <taxon>Eubacteriales</taxon>
        <taxon>Clostridiaceae</taxon>
        <taxon>Clostridium</taxon>
    </lineage>
</organism>
<feature type="domain" description="THIF-type NAD/FAD binding fold" evidence="2">
    <location>
        <begin position="4"/>
        <end position="219"/>
    </location>
</feature>
<dbReference type="SUPFAM" id="SSF69572">
    <property type="entry name" value="Activating enzymes of the ubiquitin-like proteins"/>
    <property type="match status" value="1"/>
</dbReference>
<dbReference type="InterPro" id="IPR045886">
    <property type="entry name" value="ThiF/MoeB/HesA"/>
</dbReference>
<dbReference type="PANTHER" id="PTHR43267">
    <property type="entry name" value="TRNA THREONYLCARBAMOYLADENOSINE DEHYDRATASE"/>
    <property type="match status" value="1"/>
</dbReference>